<proteinExistence type="inferred from homology"/>
<dbReference type="InterPro" id="IPR026992">
    <property type="entry name" value="DIOX_N"/>
</dbReference>
<name>A0ABP8FP99_9BACT</name>
<protein>
    <submittedName>
        <fullName evidence="7">2-oxoglutarate and iron-dependent oxygenase domain-containing protein</fullName>
    </submittedName>
</protein>
<dbReference type="Gene3D" id="2.60.120.330">
    <property type="entry name" value="B-lactam Antibiotic, Isopenicillin N Synthase, Chain"/>
    <property type="match status" value="1"/>
</dbReference>
<keyword evidence="4 5" id="KW-0408">Iron</keyword>
<dbReference type="PANTHER" id="PTHR10209:SF881">
    <property type="entry name" value="FI07970P-RELATED"/>
    <property type="match status" value="1"/>
</dbReference>
<sequence length="324" mass="36060">MNDKLLEEIPSLDLADFTSGDPAKKAAFVKAMGDAHQNIGFVALKNHGLSDELTASLYAAIKKFFALPDDVKQKYEIPGLAGQRGYVGKGKEHAKGRNTGDLKEFYHVGQEVTDNDPIKEEYPDNVWPTEVPEFKEVALEAYQRLEAAGKQVLKALAIYLGLSEDYFDAKVHNGNSILRPIHYFPIENPDAVPADAVRAAEHGDINLITLLMGASADGLQVLRRDGKWIPITALPEQVIVNVGDMLSRHTNNKLKSTIHRVVNPPRELMNTSRFSIPFFMHPRSEMDLTCLEGCIDEQNPKQFPDITAGDFLNERLVELGLKKK</sequence>
<evidence type="ECO:0000313" key="7">
    <source>
        <dbReference type="EMBL" id="GAA4307935.1"/>
    </source>
</evidence>
<dbReference type="PROSITE" id="PS51471">
    <property type="entry name" value="FE2OG_OXY"/>
    <property type="match status" value="1"/>
</dbReference>
<dbReference type="EMBL" id="BAABGX010000002">
    <property type="protein sequence ID" value="GAA4307935.1"/>
    <property type="molecule type" value="Genomic_DNA"/>
</dbReference>
<dbReference type="InterPro" id="IPR044861">
    <property type="entry name" value="IPNS-like_FE2OG_OXY"/>
</dbReference>
<evidence type="ECO:0000256" key="1">
    <source>
        <dbReference type="ARBA" id="ARBA00008056"/>
    </source>
</evidence>
<keyword evidence="3 5" id="KW-0560">Oxidoreductase</keyword>
<dbReference type="InterPro" id="IPR005123">
    <property type="entry name" value="Oxoglu/Fe-dep_dioxygenase_dom"/>
</dbReference>
<dbReference type="Proteomes" id="UP001501844">
    <property type="component" value="Unassembled WGS sequence"/>
</dbReference>
<dbReference type="RefSeq" id="WP_345166406.1">
    <property type="nucleotide sequence ID" value="NZ_BAABGX010000002.1"/>
</dbReference>
<evidence type="ECO:0000313" key="8">
    <source>
        <dbReference type="Proteomes" id="UP001501844"/>
    </source>
</evidence>
<evidence type="ECO:0000259" key="6">
    <source>
        <dbReference type="PROSITE" id="PS51471"/>
    </source>
</evidence>
<accession>A0ABP8FP99</accession>
<evidence type="ECO:0000256" key="3">
    <source>
        <dbReference type="ARBA" id="ARBA00023002"/>
    </source>
</evidence>
<evidence type="ECO:0000256" key="4">
    <source>
        <dbReference type="ARBA" id="ARBA00023004"/>
    </source>
</evidence>
<dbReference type="PANTHER" id="PTHR10209">
    <property type="entry name" value="OXIDOREDUCTASE, 2OG-FE II OXYGENASE FAMILY PROTEIN"/>
    <property type="match status" value="1"/>
</dbReference>
<comment type="similarity">
    <text evidence="1 5">Belongs to the iron/ascorbate-dependent oxidoreductase family.</text>
</comment>
<keyword evidence="8" id="KW-1185">Reference proteome</keyword>
<dbReference type="Pfam" id="PF14226">
    <property type="entry name" value="DIOX_N"/>
    <property type="match status" value="1"/>
</dbReference>
<dbReference type="SUPFAM" id="SSF51197">
    <property type="entry name" value="Clavaminate synthase-like"/>
    <property type="match status" value="1"/>
</dbReference>
<gene>
    <name evidence="7" type="ORF">GCM10023183_24180</name>
</gene>
<reference evidence="8" key="1">
    <citation type="journal article" date="2019" name="Int. J. Syst. Evol. Microbiol.">
        <title>The Global Catalogue of Microorganisms (GCM) 10K type strain sequencing project: providing services to taxonomists for standard genome sequencing and annotation.</title>
        <authorList>
            <consortium name="The Broad Institute Genomics Platform"/>
            <consortium name="The Broad Institute Genome Sequencing Center for Infectious Disease"/>
            <person name="Wu L."/>
            <person name="Ma J."/>
        </authorList>
    </citation>
    <scope>NUCLEOTIDE SEQUENCE [LARGE SCALE GENOMIC DNA]</scope>
    <source>
        <strain evidence="8">JCM 17917</strain>
    </source>
</reference>
<dbReference type="Pfam" id="PF03171">
    <property type="entry name" value="2OG-FeII_Oxy"/>
    <property type="match status" value="1"/>
</dbReference>
<comment type="caution">
    <text evidence="7">The sequence shown here is derived from an EMBL/GenBank/DDBJ whole genome shotgun (WGS) entry which is preliminary data.</text>
</comment>
<feature type="domain" description="Fe2OG dioxygenase" evidence="6">
    <location>
        <begin position="173"/>
        <end position="282"/>
    </location>
</feature>
<evidence type="ECO:0000256" key="5">
    <source>
        <dbReference type="RuleBase" id="RU003682"/>
    </source>
</evidence>
<dbReference type="PRINTS" id="PR00682">
    <property type="entry name" value="IPNSYNTHASE"/>
</dbReference>
<keyword evidence="2 5" id="KW-0479">Metal-binding</keyword>
<dbReference type="InterPro" id="IPR027443">
    <property type="entry name" value="IPNS-like_sf"/>
</dbReference>
<evidence type="ECO:0000256" key="2">
    <source>
        <dbReference type="ARBA" id="ARBA00022723"/>
    </source>
</evidence>
<organism evidence="7 8">
    <name type="scientific">Nibribacter koreensis</name>
    <dbReference type="NCBI Taxonomy" id="1084519"/>
    <lineage>
        <taxon>Bacteria</taxon>
        <taxon>Pseudomonadati</taxon>
        <taxon>Bacteroidota</taxon>
        <taxon>Cytophagia</taxon>
        <taxon>Cytophagales</taxon>
        <taxon>Hymenobacteraceae</taxon>
        <taxon>Nibribacter</taxon>
    </lineage>
</organism>